<comment type="caution">
    <text evidence="3">The sequence shown here is derived from an EMBL/GenBank/DDBJ whole genome shotgun (WGS) entry which is preliminary data.</text>
</comment>
<feature type="region of interest" description="Disordered" evidence="1">
    <location>
        <begin position="60"/>
        <end position="91"/>
    </location>
</feature>
<gene>
    <name evidence="3" type="ORF">JDN41_03990</name>
</gene>
<accession>A0A8I1GD51</accession>
<evidence type="ECO:0000313" key="4">
    <source>
        <dbReference type="Proteomes" id="UP000623250"/>
    </source>
</evidence>
<proteinExistence type="predicted"/>
<name>A0A8I1GD51_9HYPH</name>
<dbReference type="RefSeq" id="WP_037233325.1">
    <property type="nucleotide sequence ID" value="NZ_JAEMUK010000008.1"/>
</dbReference>
<evidence type="ECO:0000256" key="2">
    <source>
        <dbReference type="SAM" id="SignalP"/>
    </source>
</evidence>
<evidence type="ECO:0000256" key="1">
    <source>
        <dbReference type="SAM" id="MobiDB-lite"/>
    </source>
</evidence>
<dbReference type="Proteomes" id="UP000623250">
    <property type="component" value="Unassembled WGS sequence"/>
</dbReference>
<keyword evidence="2" id="KW-0732">Signal</keyword>
<dbReference type="AlphaFoldDB" id="A0A8I1GD51"/>
<feature type="signal peptide" evidence="2">
    <location>
        <begin position="1"/>
        <end position="22"/>
    </location>
</feature>
<feature type="chain" id="PRO_5034949119" evidence="2">
    <location>
        <begin position="23"/>
        <end position="91"/>
    </location>
</feature>
<sequence>MKAFAFAAAITFGALFGLSAQAAPASSLAPVLQAEAVVAGATVKVQHWRWGSRGFHKRDRSHWRAGSRGPRWGGPGFHNRARSHWRWGSRR</sequence>
<reference evidence="3 4" key="1">
    <citation type="submission" date="2020-12" db="EMBL/GenBank/DDBJ databases">
        <title>Revised draft genomes of Rhodomicrobium vannielii ATCC 17100 and Rhodomicrobium udaipurense JA643.</title>
        <authorList>
            <person name="Conners E.M."/>
            <person name="Davenport E.J."/>
            <person name="Bose A."/>
        </authorList>
    </citation>
    <scope>NUCLEOTIDE SEQUENCE [LARGE SCALE GENOMIC DNA]</scope>
    <source>
        <strain evidence="3 4">JA643</strain>
    </source>
</reference>
<protein>
    <submittedName>
        <fullName evidence="3">Uncharacterized protein</fullName>
    </submittedName>
</protein>
<keyword evidence="4" id="KW-1185">Reference proteome</keyword>
<organism evidence="3 4">
    <name type="scientific">Rhodomicrobium udaipurense</name>
    <dbReference type="NCBI Taxonomy" id="1202716"/>
    <lineage>
        <taxon>Bacteria</taxon>
        <taxon>Pseudomonadati</taxon>
        <taxon>Pseudomonadota</taxon>
        <taxon>Alphaproteobacteria</taxon>
        <taxon>Hyphomicrobiales</taxon>
        <taxon>Hyphomicrobiaceae</taxon>
        <taxon>Rhodomicrobium</taxon>
    </lineage>
</organism>
<dbReference type="EMBL" id="JAEMUK010000008">
    <property type="protein sequence ID" value="MBJ7542714.1"/>
    <property type="molecule type" value="Genomic_DNA"/>
</dbReference>
<feature type="compositionally biased region" description="Basic residues" evidence="1">
    <location>
        <begin position="79"/>
        <end position="91"/>
    </location>
</feature>
<evidence type="ECO:0000313" key="3">
    <source>
        <dbReference type="EMBL" id="MBJ7542714.1"/>
    </source>
</evidence>